<reference evidence="2 3" key="1">
    <citation type="journal article" date="2015" name="Nature">
        <title>rRNA introns, odd ribosomes, and small enigmatic genomes across a large radiation of phyla.</title>
        <authorList>
            <person name="Brown C.T."/>
            <person name="Hug L.A."/>
            <person name="Thomas B.C."/>
            <person name="Sharon I."/>
            <person name="Castelle C.J."/>
            <person name="Singh A."/>
            <person name="Wilkins M.J."/>
            <person name="Williams K.H."/>
            <person name="Banfield J.F."/>
        </authorList>
    </citation>
    <scope>NUCLEOTIDE SEQUENCE [LARGE SCALE GENOMIC DNA]</scope>
</reference>
<accession>A0A0G1MP29</accession>
<gene>
    <name evidence="2" type="ORF">UW79_C0004G0014</name>
</gene>
<dbReference type="AlphaFoldDB" id="A0A0G1MP29"/>
<dbReference type="EMBL" id="LCJR01000004">
    <property type="protein sequence ID" value="KKT82557.1"/>
    <property type="molecule type" value="Genomic_DNA"/>
</dbReference>
<evidence type="ECO:0000313" key="2">
    <source>
        <dbReference type="EMBL" id="KKT82557.1"/>
    </source>
</evidence>
<dbReference type="Proteomes" id="UP000034032">
    <property type="component" value="Unassembled WGS sequence"/>
</dbReference>
<sequence>MDIGKYNKDQLQLPVDIKEPLDIKSPVFKAEPGWGGQLKRWFSREPGSVPFFAVLVLILIVEIYLLSNSKPFLDFLTEIW</sequence>
<organism evidence="2 3">
    <name type="scientific">Candidatus Yanofskybacteria bacterium GW2011_GWA2_44_9</name>
    <dbReference type="NCBI Taxonomy" id="1619025"/>
    <lineage>
        <taxon>Bacteria</taxon>
        <taxon>Candidatus Yanofskyibacteriota</taxon>
    </lineage>
</organism>
<evidence type="ECO:0000256" key="1">
    <source>
        <dbReference type="SAM" id="Phobius"/>
    </source>
</evidence>
<keyword evidence="1" id="KW-0812">Transmembrane</keyword>
<name>A0A0G1MP29_9BACT</name>
<keyword evidence="1" id="KW-0472">Membrane</keyword>
<feature type="transmembrane region" description="Helical" evidence="1">
    <location>
        <begin position="49"/>
        <end position="67"/>
    </location>
</feature>
<keyword evidence="1" id="KW-1133">Transmembrane helix</keyword>
<comment type="caution">
    <text evidence="2">The sequence shown here is derived from an EMBL/GenBank/DDBJ whole genome shotgun (WGS) entry which is preliminary data.</text>
</comment>
<proteinExistence type="predicted"/>
<evidence type="ECO:0000313" key="3">
    <source>
        <dbReference type="Proteomes" id="UP000034032"/>
    </source>
</evidence>
<protein>
    <submittedName>
        <fullName evidence="2">Uncharacterized protein</fullName>
    </submittedName>
</protein>